<feature type="coiled-coil region" evidence="1">
    <location>
        <begin position="44"/>
        <end position="78"/>
    </location>
</feature>
<dbReference type="Proteomes" id="UP000824150">
    <property type="component" value="Unassembled WGS sequence"/>
</dbReference>
<accession>A0A9E2KN34</accession>
<organism evidence="2 3">
    <name type="scientific">Candidatus Anaerobiospirillum merdipullorum</name>
    <dbReference type="NCBI Taxonomy" id="2838450"/>
    <lineage>
        <taxon>Bacteria</taxon>
        <taxon>Pseudomonadati</taxon>
        <taxon>Pseudomonadota</taxon>
        <taxon>Gammaproteobacteria</taxon>
        <taxon>Aeromonadales</taxon>
        <taxon>Succinivibrionaceae</taxon>
        <taxon>Anaerobiospirillum</taxon>
    </lineage>
</organism>
<evidence type="ECO:0008006" key="4">
    <source>
        <dbReference type="Google" id="ProtNLM"/>
    </source>
</evidence>
<comment type="caution">
    <text evidence="2">The sequence shown here is derived from an EMBL/GenBank/DDBJ whole genome shotgun (WGS) entry which is preliminary data.</text>
</comment>
<gene>
    <name evidence="2" type="ORF">IAA31_02765</name>
</gene>
<protein>
    <recommendedName>
        <fullName evidence="4">Cell division protein ZapB</fullName>
    </recommendedName>
</protein>
<dbReference type="AlphaFoldDB" id="A0A9E2KN34"/>
<reference evidence="2" key="2">
    <citation type="submission" date="2021-04" db="EMBL/GenBank/DDBJ databases">
        <authorList>
            <person name="Gilroy R."/>
        </authorList>
    </citation>
    <scope>NUCLEOTIDE SEQUENCE</scope>
    <source>
        <strain evidence="2">687</strain>
    </source>
</reference>
<evidence type="ECO:0000313" key="3">
    <source>
        <dbReference type="Proteomes" id="UP000824150"/>
    </source>
</evidence>
<sequence length="90" mass="10416">MQDQITAQTLPMSPREQKLLAQLEEIKQICLELSSILSAQDKVIATQGQELAQLRRSMIELKEENSHLREVLQTWRERMDSVLSQLRGLN</sequence>
<proteinExistence type="predicted"/>
<keyword evidence="1" id="KW-0175">Coiled coil</keyword>
<dbReference type="EMBL" id="JAHLFG010000029">
    <property type="protein sequence ID" value="MBU3826395.1"/>
    <property type="molecule type" value="Genomic_DNA"/>
</dbReference>
<evidence type="ECO:0000256" key="1">
    <source>
        <dbReference type="SAM" id="Coils"/>
    </source>
</evidence>
<evidence type="ECO:0000313" key="2">
    <source>
        <dbReference type="EMBL" id="MBU3826395.1"/>
    </source>
</evidence>
<reference evidence="2" key="1">
    <citation type="journal article" date="2021" name="PeerJ">
        <title>Extensive microbial diversity within the chicken gut microbiome revealed by metagenomics and culture.</title>
        <authorList>
            <person name="Gilroy R."/>
            <person name="Ravi A."/>
            <person name="Getino M."/>
            <person name="Pursley I."/>
            <person name="Horton D.L."/>
            <person name="Alikhan N.F."/>
            <person name="Baker D."/>
            <person name="Gharbi K."/>
            <person name="Hall N."/>
            <person name="Watson M."/>
            <person name="Adriaenssens E.M."/>
            <person name="Foster-Nyarko E."/>
            <person name="Jarju S."/>
            <person name="Secka A."/>
            <person name="Antonio M."/>
            <person name="Oren A."/>
            <person name="Chaudhuri R.R."/>
            <person name="La Ragione R."/>
            <person name="Hildebrand F."/>
            <person name="Pallen M.J."/>
        </authorList>
    </citation>
    <scope>NUCLEOTIDE SEQUENCE</scope>
    <source>
        <strain evidence="2">687</strain>
    </source>
</reference>
<name>A0A9E2KN34_9GAMM</name>